<dbReference type="Proteomes" id="UP000376235">
    <property type="component" value="Unassembled WGS sequence"/>
</dbReference>
<reference evidence="6 10" key="2">
    <citation type="submission" date="2018-10" db="EMBL/GenBank/DDBJ databases">
        <authorList>
            <person name="Noll B N."/>
        </authorList>
    </citation>
    <scope>NUCLEOTIDE SEQUENCE [LARGE SCALE GENOMIC DNA]</scope>
    <source>
        <strain evidence="6">Kpneu006</strain>
    </source>
</reference>
<evidence type="ECO:0000313" key="12">
    <source>
        <dbReference type="Proteomes" id="UP000441029"/>
    </source>
</evidence>
<accession>A0A060VFS0</accession>
<comment type="caution">
    <text evidence="5">The sequence shown here is derived from an EMBL/GenBank/DDBJ whole genome shotgun (WGS) entry which is preliminary data.</text>
</comment>
<protein>
    <submittedName>
        <fullName evidence="3">Aldo/keto reductase</fullName>
    </submittedName>
    <submittedName>
        <fullName evidence="6">General stress protein 69</fullName>
        <ecNumber evidence="5 6">1.1.1.-</ecNumber>
    </submittedName>
    <submittedName>
        <fullName evidence="5">Oxidoreductase</fullName>
    </submittedName>
</protein>
<evidence type="ECO:0000313" key="7">
    <source>
        <dbReference type="EMBL" id="VGK88449.1"/>
    </source>
</evidence>
<dbReference type="FunFam" id="3.20.20.100:FF:000004">
    <property type="entry name" value="Oxidoreductase, aldo/keto reductase"/>
    <property type="match status" value="1"/>
</dbReference>
<gene>
    <name evidence="5" type="primary">iolS_4</name>
    <name evidence="4" type="synonym">iolS_3</name>
    <name evidence="6" type="synonym">yhdN_1</name>
    <name evidence="6" type="ORF">BANRA_00452</name>
    <name evidence="3" type="ORF">GJJ01_01900</name>
    <name evidence="4" type="ORF">SAMEA3649733_03092</name>
    <name evidence="5" type="ORF">SAMEA3729652_01245</name>
    <name evidence="7" type="ORF">SAMEA4873632_02516</name>
</gene>
<dbReference type="Proteomes" id="UP000269921">
    <property type="component" value="Unassembled WGS sequence"/>
</dbReference>
<dbReference type="InterPro" id="IPR050523">
    <property type="entry name" value="AKR_Detox_Biosynth"/>
</dbReference>
<evidence type="ECO:0000313" key="4">
    <source>
        <dbReference type="EMBL" id="SVS26403.1"/>
    </source>
</evidence>
<dbReference type="RefSeq" id="WP_023159589.1">
    <property type="nucleotide sequence ID" value="NZ_ABLUVU020000005.1"/>
</dbReference>
<dbReference type="Proteomes" id="UP000441029">
    <property type="component" value="Unassembled WGS sequence"/>
</dbReference>
<dbReference type="PANTHER" id="PTHR43364:SF6">
    <property type="entry name" value="OXIDOREDUCTASE-RELATED"/>
    <property type="match status" value="1"/>
</dbReference>
<dbReference type="InterPro" id="IPR023210">
    <property type="entry name" value="NADP_OxRdtase_dom"/>
</dbReference>
<dbReference type="Proteomes" id="UP000259497">
    <property type="component" value="Unassembled WGS sequence"/>
</dbReference>
<organism evidence="5 8">
    <name type="scientific">Klebsiella pneumoniae</name>
    <dbReference type="NCBI Taxonomy" id="573"/>
    <lineage>
        <taxon>Bacteria</taxon>
        <taxon>Pseudomonadati</taxon>
        <taxon>Pseudomonadota</taxon>
        <taxon>Gammaproteobacteria</taxon>
        <taxon>Enterobacterales</taxon>
        <taxon>Enterobacteriaceae</taxon>
        <taxon>Klebsiella/Raoultella group</taxon>
        <taxon>Klebsiella</taxon>
        <taxon>Klebsiella pneumoniae complex</taxon>
    </lineage>
</organism>
<dbReference type="SUPFAM" id="SSF51430">
    <property type="entry name" value="NAD(P)-linked oxidoreductase"/>
    <property type="match status" value="1"/>
</dbReference>
<evidence type="ECO:0000313" key="10">
    <source>
        <dbReference type="Proteomes" id="UP000269921"/>
    </source>
</evidence>
<dbReference type="EMBL" id="WJVL01000001">
    <property type="protein sequence ID" value="MRJ94714.1"/>
    <property type="molecule type" value="Genomic_DNA"/>
</dbReference>
<proteinExistence type="predicted"/>
<dbReference type="GO" id="GO:0005829">
    <property type="term" value="C:cytosol"/>
    <property type="evidence" value="ECO:0007669"/>
    <property type="project" value="UniProtKB-ARBA"/>
</dbReference>
<dbReference type="InterPro" id="IPR036812">
    <property type="entry name" value="NAD(P)_OxRdtase_dom_sf"/>
</dbReference>
<name>A0A060VFS0_KLEPN</name>
<feature type="domain" description="NADP-dependent oxidoreductase" evidence="2">
    <location>
        <begin position="15"/>
        <end position="315"/>
    </location>
</feature>
<dbReference type="EC" id="1.1.1.-" evidence="5 6"/>
<evidence type="ECO:0000256" key="1">
    <source>
        <dbReference type="ARBA" id="ARBA00023002"/>
    </source>
</evidence>
<evidence type="ECO:0000313" key="8">
    <source>
        <dbReference type="Proteomes" id="UP000258798"/>
    </source>
</evidence>
<dbReference type="EMBL" id="CAAHCC010000004">
    <property type="protein sequence ID" value="VGK88449.1"/>
    <property type="molecule type" value="Genomic_DNA"/>
</dbReference>
<reference evidence="8 9" key="1">
    <citation type="submission" date="2018-08" db="EMBL/GenBank/DDBJ databases">
        <authorList>
            <consortium name="Pathogen Informatics"/>
        </authorList>
    </citation>
    <scope>NUCLEOTIDE SEQUENCE [LARGE SCALE GENOMIC DNA]</scope>
    <source>
        <strain evidence="7 11">5012STDY7626430</strain>
        <strain evidence="4 9">EuSCAPE_GR114</strain>
        <strain evidence="5 8">EuSCAPE_TR125</strain>
    </source>
</reference>
<dbReference type="EMBL" id="UWVH01000001">
    <property type="protein sequence ID" value="VCV72636.1"/>
    <property type="molecule type" value="Genomic_DNA"/>
</dbReference>
<evidence type="ECO:0000313" key="5">
    <source>
        <dbReference type="EMBL" id="SWT09089.1"/>
    </source>
</evidence>
<dbReference type="Proteomes" id="UP000258798">
    <property type="component" value="Unassembled WGS sequence"/>
</dbReference>
<evidence type="ECO:0000259" key="2">
    <source>
        <dbReference type="Pfam" id="PF00248"/>
    </source>
</evidence>
<dbReference type="EMBL" id="UIXM01000009">
    <property type="protein sequence ID" value="SVS26403.1"/>
    <property type="molecule type" value="Genomic_DNA"/>
</dbReference>
<evidence type="ECO:0000313" key="11">
    <source>
        <dbReference type="Proteomes" id="UP000376235"/>
    </source>
</evidence>
<dbReference type="PANTHER" id="PTHR43364">
    <property type="entry name" value="NADH-SPECIFIC METHYLGLYOXAL REDUCTASE-RELATED"/>
    <property type="match status" value="1"/>
</dbReference>
<dbReference type="AlphaFoldDB" id="A0A060VFS0"/>
<dbReference type="CDD" id="cd19081">
    <property type="entry name" value="AKR_AKR9C1"/>
    <property type="match status" value="1"/>
</dbReference>
<dbReference type="GO" id="GO:0016491">
    <property type="term" value="F:oxidoreductase activity"/>
    <property type="evidence" value="ECO:0007669"/>
    <property type="project" value="UniProtKB-KW"/>
</dbReference>
<reference evidence="3 12" key="3">
    <citation type="submission" date="2019-11" db="EMBL/GenBank/DDBJ databases">
        <title>Molecular typing, antibiotic resistance determination and virulence profiling for 36 multidrug-resistant clinical Klebsiella pneumoniae isolates using second- and third-generation sequencing.</title>
        <authorList>
            <person name="Shelenkov A."/>
            <person name="Mikhaylova Y."/>
            <person name="Yanushevich Y."/>
            <person name="Samoilov A."/>
            <person name="Petrova L."/>
            <person name="Fomina V."/>
            <person name="Gusarov V."/>
            <person name="Zamyatin M."/>
            <person name="Shagin D."/>
        </authorList>
    </citation>
    <scope>NUCLEOTIDE SEQUENCE [LARGE SCALE GENOMIC DNA]</scope>
    <source>
        <strain evidence="3 12">CriePir226</strain>
    </source>
</reference>
<keyword evidence="1 5" id="KW-0560">Oxidoreductase</keyword>
<sequence length="317" mass="34166">MMTRPLGKTGFSIAPLVFGGNVFGWTIDEKTSFALLDAFVDHGFDAIDTADVYSRWAEGNQGGESETIIGRWLQARPGMRDKVKIFTKVGSDLGLPGHKGLSKAWIQQAVDDSLRRLNTDYIDLYFSHWPDPQTPVAETLEAFHSLQQAGKIRAMGASNLDAMQLAGALEVARKGGLPAWQVLQPEYNLYHRSAFEGALCDLCVSRDIGVVTYYSLASGFLTGKYRQPSDLAQSQRGGKIGKYLNPRGMRIIDTLAAVAEEQGAKPAEVALAWLIGREGVTAPIASATSVAQVESFARAAALSLSAEQVARLDGASA</sequence>
<evidence type="ECO:0000313" key="3">
    <source>
        <dbReference type="EMBL" id="MRJ94714.1"/>
    </source>
</evidence>
<dbReference type="Pfam" id="PF00248">
    <property type="entry name" value="Aldo_ket_red"/>
    <property type="match status" value="1"/>
</dbReference>
<evidence type="ECO:0000313" key="6">
    <source>
        <dbReference type="EMBL" id="VCV72636.1"/>
    </source>
</evidence>
<dbReference type="EMBL" id="UJRG01000002">
    <property type="protein sequence ID" value="SWT09089.1"/>
    <property type="molecule type" value="Genomic_DNA"/>
</dbReference>
<evidence type="ECO:0000313" key="9">
    <source>
        <dbReference type="Proteomes" id="UP000259497"/>
    </source>
</evidence>
<dbReference type="Gene3D" id="3.20.20.100">
    <property type="entry name" value="NADP-dependent oxidoreductase domain"/>
    <property type="match status" value="1"/>
</dbReference>